<dbReference type="PROSITE" id="PS51446">
    <property type="entry name" value="PACIFASTIN"/>
    <property type="match status" value="2"/>
</dbReference>
<dbReference type="Gene3D" id="4.10.410.10">
    <property type="entry name" value="Pancreatic trypsin inhibitor Kunitz domain"/>
    <property type="match status" value="1"/>
</dbReference>
<dbReference type="InterPro" id="IPR036880">
    <property type="entry name" value="Kunitz_BPTI_sf"/>
</dbReference>
<comment type="caution">
    <text evidence="12">The sequence shown here is derived from an EMBL/GenBank/DDBJ whole genome shotgun (WGS) entry which is preliminary data.</text>
</comment>
<dbReference type="SUPFAM" id="SSF57283">
    <property type="entry name" value="PMP inhibitors"/>
    <property type="match status" value="1"/>
</dbReference>
<dbReference type="AlphaFoldDB" id="A0AAW0T1Q2"/>
<evidence type="ECO:0000256" key="1">
    <source>
        <dbReference type="ARBA" id="ARBA00004613"/>
    </source>
</evidence>
<keyword evidence="2" id="KW-0964">Secreted</keyword>
<evidence type="ECO:0000313" key="13">
    <source>
        <dbReference type="Proteomes" id="UP001487740"/>
    </source>
</evidence>
<feature type="domain" description="Pacifastin" evidence="11">
    <location>
        <begin position="467"/>
        <end position="500"/>
    </location>
</feature>
<dbReference type="Pfam" id="PF00014">
    <property type="entry name" value="Kunitz_BPTI"/>
    <property type="match status" value="1"/>
</dbReference>
<dbReference type="SUPFAM" id="SSF57362">
    <property type="entry name" value="BPTI-like"/>
    <property type="match status" value="1"/>
</dbReference>
<dbReference type="Proteomes" id="UP001487740">
    <property type="component" value="Unassembled WGS sequence"/>
</dbReference>
<feature type="domain" description="VWFD" evidence="10">
    <location>
        <begin position="136"/>
        <end position="324"/>
    </location>
</feature>
<dbReference type="InterPro" id="IPR001846">
    <property type="entry name" value="VWF_type-D"/>
</dbReference>
<comment type="subcellular location">
    <subcellularLocation>
        <location evidence="1">Secreted</location>
    </subcellularLocation>
</comment>
<dbReference type="InterPro" id="IPR002223">
    <property type="entry name" value="Kunitz_BPTI"/>
</dbReference>
<evidence type="ECO:0000256" key="3">
    <source>
        <dbReference type="ARBA" id="ARBA00022690"/>
    </source>
</evidence>
<feature type="domain" description="BPTI/Kunitz inhibitor" evidence="9">
    <location>
        <begin position="521"/>
        <end position="571"/>
    </location>
</feature>
<evidence type="ECO:0000256" key="4">
    <source>
        <dbReference type="ARBA" id="ARBA00022900"/>
    </source>
</evidence>
<keyword evidence="5 7" id="KW-1015">Disulfide bond</keyword>
<feature type="disulfide bond" evidence="7">
    <location>
        <begin position="428"/>
        <end position="443"/>
    </location>
</feature>
<evidence type="ECO:0000256" key="5">
    <source>
        <dbReference type="ARBA" id="ARBA00023157"/>
    </source>
</evidence>
<dbReference type="PRINTS" id="PR00759">
    <property type="entry name" value="BASICPTASE"/>
</dbReference>
<keyword evidence="3 7" id="KW-0646">Protease inhibitor</keyword>
<dbReference type="InterPro" id="IPR008037">
    <property type="entry name" value="Pacifastin_dom"/>
</dbReference>
<dbReference type="SMART" id="SM00216">
    <property type="entry name" value="VWD"/>
    <property type="match status" value="1"/>
</dbReference>
<dbReference type="PANTHER" id="PTHR10083">
    <property type="entry name" value="KUNITZ-TYPE PROTEASE INHIBITOR-RELATED"/>
    <property type="match status" value="1"/>
</dbReference>
<dbReference type="GO" id="GO:0004867">
    <property type="term" value="F:serine-type endopeptidase inhibitor activity"/>
    <property type="evidence" value="ECO:0007669"/>
    <property type="project" value="UniProtKB-UniRule"/>
</dbReference>
<evidence type="ECO:0000259" key="10">
    <source>
        <dbReference type="PROSITE" id="PS51233"/>
    </source>
</evidence>
<comment type="similarity">
    <text evidence="6 7">Belongs to the protease inhibitor I19 family.</text>
</comment>
<keyword evidence="8" id="KW-0472">Membrane</keyword>
<evidence type="ECO:0000256" key="2">
    <source>
        <dbReference type="ARBA" id="ARBA00022525"/>
    </source>
</evidence>
<evidence type="ECO:0000256" key="8">
    <source>
        <dbReference type="SAM" id="Phobius"/>
    </source>
</evidence>
<feature type="disulfide bond" evidence="7">
    <location>
        <begin position="470"/>
        <end position="485"/>
    </location>
</feature>
<keyword evidence="8" id="KW-0812">Transmembrane</keyword>
<reference evidence="12 13" key="1">
    <citation type="submission" date="2023-03" db="EMBL/GenBank/DDBJ databases">
        <title>High-quality genome of Scylla paramamosain provides insights in environmental adaptation.</title>
        <authorList>
            <person name="Zhang L."/>
        </authorList>
    </citation>
    <scope>NUCLEOTIDE SEQUENCE [LARGE SCALE GENOMIC DNA]</scope>
    <source>
        <strain evidence="12">LZ_2023a</strain>
        <tissue evidence="12">Muscle</tissue>
    </source>
</reference>
<keyword evidence="8" id="KW-1133">Transmembrane helix</keyword>
<evidence type="ECO:0000313" key="12">
    <source>
        <dbReference type="EMBL" id="KAK8380807.1"/>
    </source>
</evidence>
<dbReference type="Pfam" id="PF05375">
    <property type="entry name" value="Pacifastin_I"/>
    <property type="match status" value="2"/>
</dbReference>
<proteinExistence type="inferred from homology"/>
<dbReference type="EMBL" id="JARAKH010000041">
    <property type="protein sequence ID" value="KAK8380805.1"/>
    <property type="molecule type" value="Genomic_DNA"/>
</dbReference>
<protein>
    <recommendedName>
        <fullName evidence="14">BPTI/Kunitz inhibitor domain-containing protein</fullName>
    </recommendedName>
</protein>
<dbReference type="InterPro" id="IPR020901">
    <property type="entry name" value="Prtase_inh_Kunz-CS"/>
</dbReference>
<dbReference type="SMART" id="SM00131">
    <property type="entry name" value="KU"/>
    <property type="match status" value="1"/>
</dbReference>
<dbReference type="CDD" id="cd00109">
    <property type="entry name" value="Kunitz-type"/>
    <property type="match status" value="1"/>
</dbReference>
<evidence type="ECO:0000256" key="6">
    <source>
        <dbReference type="ARBA" id="ARBA00029459"/>
    </source>
</evidence>
<name>A0AAW0T1Q2_SCYPA</name>
<gene>
    <name evidence="12" type="ORF">O3P69_008027</name>
</gene>
<accession>A0AAW0T1Q2</accession>
<feature type="domain" description="Pacifastin" evidence="11">
    <location>
        <begin position="425"/>
        <end position="460"/>
    </location>
</feature>
<dbReference type="PANTHER" id="PTHR10083:SF374">
    <property type="entry name" value="BPTI_KUNITZ INHIBITOR DOMAIN-CONTAINING PROTEIN"/>
    <property type="match status" value="1"/>
</dbReference>
<dbReference type="FunFam" id="4.10.410.10:FF:000020">
    <property type="entry name" value="Collagen, type VI, alpha 3"/>
    <property type="match status" value="1"/>
</dbReference>
<dbReference type="PROSITE" id="PS50279">
    <property type="entry name" value="BPTI_KUNITZ_2"/>
    <property type="match status" value="1"/>
</dbReference>
<evidence type="ECO:0000259" key="11">
    <source>
        <dbReference type="PROSITE" id="PS51446"/>
    </source>
</evidence>
<dbReference type="InterPro" id="IPR050098">
    <property type="entry name" value="TFPI/VKTCI-like"/>
</dbReference>
<evidence type="ECO:0008006" key="14">
    <source>
        <dbReference type="Google" id="ProtNLM"/>
    </source>
</evidence>
<keyword evidence="4 7" id="KW-0722">Serine protease inhibitor</keyword>
<sequence length="575" mass="64660">MTYVIEANYVLEICALYPQEQKAPWMYSSTACLLVAIGAVVATTVVAQRPREGCCYGKSSFNHGQTVASLPSCCLYLTCHDGDIRERYIGKLGDRGCCEFDGLIYPNGAELTSHCAALICRRGVWVASQEIAECCKHCYLFNDPHIHTLDGHYYDWHGICNYTVTQPGNSLYPDYGVFSDFRHCYNSASCLHVSTFKNDRYTAITLRHNNPFTILVNNDEFVVPTTGVTEALSSHGKHPVLVWRDGDCIFLVGSSKIMIQHCRHRLDVWAHPSHVNVLYGLCGCFNFHKEDDFTSRDLTQHPLHPWPVAFAESWRTPDQGRDCQICRGCDRETTGDPCTLDAAQRQELRAICSRRLHLILATDEELGHYVDACQFDLCQLRQRGATKEAQDNWLRELEILAQDAKIILAKTSGEWKPLPDVPPSQGICVPGSRWMQECNWCDCADNGQFARCTRIGCVEGHIHPLGQEACKDGSRWKVDCNWCNCVRGGFVCSRNPCGPATIPPPPTITALPTFPTSLPLCLQPMEPGNCYGFFTRYYFNAATRRCEYFIYGGCGGNQNNFQTLQECEKICKSIQ</sequence>
<organism evidence="12 13">
    <name type="scientific">Scylla paramamosain</name>
    <name type="common">Mud crab</name>
    <dbReference type="NCBI Taxonomy" id="85552"/>
    <lineage>
        <taxon>Eukaryota</taxon>
        <taxon>Metazoa</taxon>
        <taxon>Ecdysozoa</taxon>
        <taxon>Arthropoda</taxon>
        <taxon>Crustacea</taxon>
        <taxon>Multicrustacea</taxon>
        <taxon>Malacostraca</taxon>
        <taxon>Eumalacostraca</taxon>
        <taxon>Eucarida</taxon>
        <taxon>Decapoda</taxon>
        <taxon>Pleocyemata</taxon>
        <taxon>Brachyura</taxon>
        <taxon>Eubrachyura</taxon>
        <taxon>Portunoidea</taxon>
        <taxon>Portunidae</taxon>
        <taxon>Portuninae</taxon>
        <taxon>Scylla</taxon>
    </lineage>
</organism>
<comment type="caution">
    <text evidence="7">Lacks conserved residue(s) required for the propagation of feature annotation.</text>
</comment>
<dbReference type="PROSITE" id="PS51233">
    <property type="entry name" value="VWFD"/>
    <property type="match status" value="1"/>
</dbReference>
<dbReference type="Pfam" id="PF00094">
    <property type="entry name" value="VWD"/>
    <property type="match status" value="1"/>
</dbReference>
<dbReference type="EMBL" id="JARAKH010000041">
    <property type="protein sequence ID" value="KAK8380807.1"/>
    <property type="molecule type" value="Genomic_DNA"/>
</dbReference>
<dbReference type="PROSITE" id="PS00280">
    <property type="entry name" value="BPTI_KUNITZ_1"/>
    <property type="match status" value="1"/>
</dbReference>
<keyword evidence="13" id="KW-1185">Reference proteome</keyword>
<feature type="transmembrane region" description="Helical" evidence="8">
    <location>
        <begin position="25"/>
        <end position="47"/>
    </location>
</feature>
<dbReference type="GO" id="GO:0005615">
    <property type="term" value="C:extracellular space"/>
    <property type="evidence" value="ECO:0007669"/>
    <property type="project" value="TreeGrafter"/>
</dbReference>
<evidence type="ECO:0000259" key="9">
    <source>
        <dbReference type="PROSITE" id="PS50279"/>
    </source>
</evidence>
<dbReference type="InterPro" id="IPR036201">
    <property type="entry name" value="Pacifastin_dom_sf"/>
</dbReference>
<evidence type="ECO:0000256" key="7">
    <source>
        <dbReference type="PROSITE-ProRule" id="PRU00776"/>
    </source>
</evidence>